<evidence type="ECO:0000256" key="3">
    <source>
        <dbReference type="ARBA" id="ARBA00022692"/>
    </source>
</evidence>
<dbReference type="PANTHER" id="PTHR42920:SF5">
    <property type="entry name" value="EAMA DOMAIN-CONTAINING PROTEIN"/>
    <property type="match status" value="1"/>
</dbReference>
<accession>A0A484HLX3</accession>
<evidence type="ECO:0000256" key="4">
    <source>
        <dbReference type="ARBA" id="ARBA00022989"/>
    </source>
</evidence>
<proteinExistence type="predicted"/>
<feature type="transmembrane region" description="Helical" evidence="6">
    <location>
        <begin position="63"/>
        <end position="83"/>
    </location>
</feature>
<evidence type="ECO:0000256" key="6">
    <source>
        <dbReference type="SAM" id="Phobius"/>
    </source>
</evidence>
<protein>
    <recommendedName>
        <fullName evidence="7">EamA domain-containing protein</fullName>
    </recommendedName>
</protein>
<dbReference type="InterPro" id="IPR000620">
    <property type="entry name" value="EamA_dom"/>
</dbReference>
<keyword evidence="4 6" id="KW-1133">Transmembrane helix</keyword>
<keyword evidence="3 6" id="KW-0812">Transmembrane</keyword>
<dbReference type="EMBL" id="CAACVI010000012">
    <property type="protein sequence ID" value="VEN73883.1"/>
    <property type="molecule type" value="Genomic_DNA"/>
</dbReference>
<dbReference type="GO" id="GO:0005886">
    <property type="term" value="C:plasma membrane"/>
    <property type="evidence" value="ECO:0007669"/>
    <property type="project" value="UniProtKB-SubCell"/>
</dbReference>
<evidence type="ECO:0000256" key="5">
    <source>
        <dbReference type="ARBA" id="ARBA00023136"/>
    </source>
</evidence>
<keyword evidence="5 6" id="KW-0472">Membrane</keyword>
<feature type="transmembrane region" description="Helical" evidence="6">
    <location>
        <begin position="177"/>
        <end position="198"/>
    </location>
</feature>
<dbReference type="InterPro" id="IPR037185">
    <property type="entry name" value="EmrE-like"/>
</dbReference>
<evidence type="ECO:0000313" key="8">
    <source>
        <dbReference type="EMBL" id="VEN73883.1"/>
    </source>
</evidence>
<evidence type="ECO:0000259" key="7">
    <source>
        <dbReference type="Pfam" id="PF00892"/>
    </source>
</evidence>
<dbReference type="Pfam" id="PF00892">
    <property type="entry name" value="EamA"/>
    <property type="match status" value="2"/>
</dbReference>
<evidence type="ECO:0000256" key="2">
    <source>
        <dbReference type="ARBA" id="ARBA00022475"/>
    </source>
</evidence>
<keyword evidence="2" id="KW-1003">Cell membrane</keyword>
<dbReference type="PANTHER" id="PTHR42920">
    <property type="entry name" value="OS03G0707200 PROTEIN-RELATED"/>
    <property type="match status" value="1"/>
</dbReference>
<feature type="transmembrane region" description="Helical" evidence="6">
    <location>
        <begin position="154"/>
        <end position="171"/>
    </location>
</feature>
<gene>
    <name evidence="8" type="ORF">EPICR_20353</name>
</gene>
<evidence type="ECO:0000256" key="1">
    <source>
        <dbReference type="ARBA" id="ARBA00004651"/>
    </source>
</evidence>
<dbReference type="Gene3D" id="1.10.3730.20">
    <property type="match status" value="1"/>
</dbReference>
<feature type="transmembrane region" description="Helical" evidence="6">
    <location>
        <begin position="269"/>
        <end position="290"/>
    </location>
</feature>
<organism evidence="8">
    <name type="scientific">uncultured Desulfobacteraceae bacterium</name>
    <dbReference type="NCBI Taxonomy" id="218296"/>
    <lineage>
        <taxon>Bacteria</taxon>
        <taxon>Pseudomonadati</taxon>
        <taxon>Thermodesulfobacteriota</taxon>
        <taxon>Desulfobacteria</taxon>
        <taxon>Desulfobacterales</taxon>
        <taxon>Desulfobacteraceae</taxon>
        <taxon>environmental samples</taxon>
    </lineage>
</organism>
<feature type="domain" description="EamA" evidence="7">
    <location>
        <begin position="36"/>
        <end position="170"/>
    </location>
</feature>
<sequence length="335" mass="36396">MWYASIKNKRYNTVDRIFYDAVRVLLNMKDSAFRSDILLLITAAIWGFGFVAQRAGMPHMGPMAFSAIRFTMGAIFLVPFVFFERRRRVRKEPHSRPMDLGMGMALGAVLFMGVTFQQVGLVYTTAGKAAFITGLYVVMIPIAGLFFGVRAGAGTWVGGLLAGFGLYFLSVNEDFSIATGDLLELAGAFFWAAHVMLVDRFLRNVPPIRLSFIQFSFCAVLSAAAALFLEDTTLDGVMSAAVPLLYGGFCSVGVAYTLQVVAQQNARPAHAAIILCLEAVFAAVGGWLVLGEELTSRAMAGCLLMLSGMIFSQLTPLVLSGAFNRTRGSRNGRKN</sequence>
<feature type="transmembrane region" description="Helical" evidence="6">
    <location>
        <begin position="296"/>
        <end position="323"/>
    </location>
</feature>
<dbReference type="AlphaFoldDB" id="A0A484HLX3"/>
<reference evidence="8" key="1">
    <citation type="submission" date="2019-01" db="EMBL/GenBank/DDBJ databases">
        <authorList>
            <consortium name="Genoscope - CEA"/>
            <person name="William W."/>
        </authorList>
    </citation>
    <scope>NUCLEOTIDE SEQUENCE</scope>
    <source>
        <strain evidence="8">CR-1</strain>
    </source>
</reference>
<dbReference type="InterPro" id="IPR051258">
    <property type="entry name" value="Diverse_Substrate_Transporter"/>
</dbReference>
<comment type="subcellular location">
    <subcellularLocation>
        <location evidence="1">Cell membrane</location>
        <topology evidence="1">Multi-pass membrane protein</topology>
    </subcellularLocation>
</comment>
<feature type="transmembrane region" description="Helical" evidence="6">
    <location>
        <begin position="104"/>
        <end position="123"/>
    </location>
</feature>
<feature type="transmembrane region" description="Helical" evidence="6">
    <location>
        <begin position="210"/>
        <end position="229"/>
    </location>
</feature>
<dbReference type="SUPFAM" id="SSF103481">
    <property type="entry name" value="Multidrug resistance efflux transporter EmrE"/>
    <property type="match status" value="2"/>
</dbReference>
<feature type="transmembrane region" description="Helical" evidence="6">
    <location>
        <begin position="37"/>
        <end position="57"/>
    </location>
</feature>
<feature type="transmembrane region" description="Helical" evidence="6">
    <location>
        <begin position="129"/>
        <end position="147"/>
    </location>
</feature>
<feature type="domain" description="EamA" evidence="7">
    <location>
        <begin position="179"/>
        <end position="311"/>
    </location>
</feature>
<name>A0A484HLX3_9BACT</name>
<feature type="transmembrane region" description="Helical" evidence="6">
    <location>
        <begin position="241"/>
        <end position="262"/>
    </location>
</feature>